<proteinExistence type="predicted"/>
<sequence length="81" mass="9244">MVRLPDRWIVAKAIRSGYEKRTGRRSRPHTFRGFASGVTSHKLAEVKRSALRELSDTAAGHRTCYRSTRRLDAAMPDRCTI</sequence>
<accession>A0A4C2A2K0</accession>
<dbReference type="Proteomes" id="UP000299102">
    <property type="component" value="Unassembled WGS sequence"/>
</dbReference>
<organism evidence="1 2">
    <name type="scientific">Eumeta variegata</name>
    <name type="common">Bagworm moth</name>
    <name type="synonym">Eumeta japonica</name>
    <dbReference type="NCBI Taxonomy" id="151549"/>
    <lineage>
        <taxon>Eukaryota</taxon>
        <taxon>Metazoa</taxon>
        <taxon>Ecdysozoa</taxon>
        <taxon>Arthropoda</taxon>
        <taxon>Hexapoda</taxon>
        <taxon>Insecta</taxon>
        <taxon>Pterygota</taxon>
        <taxon>Neoptera</taxon>
        <taxon>Endopterygota</taxon>
        <taxon>Lepidoptera</taxon>
        <taxon>Glossata</taxon>
        <taxon>Ditrysia</taxon>
        <taxon>Tineoidea</taxon>
        <taxon>Psychidae</taxon>
        <taxon>Oiketicinae</taxon>
        <taxon>Eumeta</taxon>
    </lineage>
</organism>
<keyword evidence="2" id="KW-1185">Reference proteome</keyword>
<evidence type="ECO:0000313" key="2">
    <source>
        <dbReference type="Proteomes" id="UP000299102"/>
    </source>
</evidence>
<dbReference type="AlphaFoldDB" id="A0A4C2A2K0"/>
<evidence type="ECO:0000313" key="1">
    <source>
        <dbReference type="EMBL" id="GBP93215.1"/>
    </source>
</evidence>
<gene>
    <name evidence="1" type="ORF">EVAR_46936_1</name>
</gene>
<dbReference type="EMBL" id="BGZK01002350">
    <property type="protein sequence ID" value="GBP93215.1"/>
    <property type="molecule type" value="Genomic_DNA"/>
</dbReference>
<comment type="caution">
    <text evidence="1">The sequence shown here is derived from an EMBL/GenBank/DDBJ whole genome shotgun (WGS) entry which is preliminary data.</text>
</comment>
<protein>
    <submittedName>
        <fullName evidence="1">Uncharacterized protein</fullName>
    </submittedName>
</protein>
<name>A0A4C2A2K0_EUMVA</name>
<reference evidence="1 2" key="1">
    <citation type="journal article" date="2019" name="Commun. Biol.">
        <title>The bagworm genome reveals a unique fibroin gene that provides high tensile strength.</title>
        <authorList>
            <person name="Kono N."/>
            <person name="Nakamura H."/>
            <person name="Ohtoshi R."/>
            <person name="Tomita M."/>
            <person name="Numata K."/>
            <person name="Arakawa K."/>
        </authorList>
    </citation>
    <scope>NUCLEOTIDE SEQUENCE [LARGE SCALE GENOMIC DNA]</scope>
</reference>